<evidence type="ECO:0000313" key="1">
    <source>
        <dbReference type="EMBL" id="NYD91382.1"/>
    </source>
</evidence>
<reference evidence="1 2" key="1">
    <citation type="submission" date="2020-07" db="EMBL/GenBank/DDBJ databases">
        <authorList>
            <person name="Partida-Martinez L."/>
            <person name="Huntemann M."/>
            <person name="Clum A."/>
            <person name="Wang J."/>
            <person name="Palaniappan K."/>
            <person name="Ritter S."/>
            <person name="Chen I.-M."/>
            <person name="Stamatis D."/>
            <person name="Reddy T."/>
            <person name="O'Malley R."/>
            <person name="Daum C."/>
            <person name="Shapiro N."/>
            <person name="Ivanova N."/>
            <person name="Kyrpides N."/>
            <person name="Woyke T."/>
        </authorList>
    </citation>
    <scope>NUCLEOTIDE SEQUENCE [LARGE SCALE GENOMIC DNA]</scope>
    <source>
        <strain evidence="1 2">AS2.3</strain>
    </source>
</reference>
<proteinExistence type="predicted"/>
<dbReference type="EMBL" id="JACCBY010000005">
    <property type="protein sequence ID" value="NYD91382.1"/>
    <property type="molecule type" value="Genomic_DNA"/>
</dbReference>
<dbReference type="AlphaFoldDB" id="A0A7Y9K300"/>
<evidence type="ECO:0000313" key="2">
    <source>
        <dbReference type="Proteomes" id="UP000517753"/>
    </source>
</evidence>
<organism evidence="1 2">
    <name type="scientific">Sphingomonas melonis</name>
    <dbReference type="NCBI Taxonomy" id="152682"/>
    <lineage>
        <taxon>Bacteria</taxon>
        <taxon>Pseudomonadati</taxon>
        <taxon>Pseudomonadota</taxon>
        <taxon>Alphaproteobacteria</taxon>
        <taxon>Sphingomonadales</taxon>
        <taxon>Sphingomonadaceae</taxon>
        <taxon>Sphingomonas</taxon>
    </lineage>
</organism>
<protein>
    <submittedName>
        <fullName evidence="1">Uncharacterized protein</fullName>
    </submittedName>
</protein>
<keyword evidence="2" id="KW-1185">Reference proteome</keyword>
<gene>
    <name evidence="1" type="ORF">HD841_003190</name>
</gene>
<dbReference type="Proteomes" id="UP000517753">
    <property type="component" value="Unassembled WGS sequence"/>
</dbReference>
<accession>A0A7Y9K300</accession>
<reference evidence="1 2" key="2">
    <citation type="submission" date="2020-08" db="EMBL/GenBank/DDBJ databases">
        <title>The Agave Microbiome: Exploring the role of microbial communities in plant adaptations to desert environments.</title>
        <authorList>
            <person name="Partida-Martinez L.P."/>
        </authorList>
    </citation>
    <scope>NUCLEOTIDE SEQUENCE [LARGE SCALE GENOMIC DNA]</scope>
    <source>
        <strain evidence="1 2">AS2.3</strain>
    </source>
</reference>
<name>A0A7Y9K300_9SPHN</name>
<comment type="caution">
    <text evidence="1">The sequence shown here is derived from an EMBL/GenBank/DDBJ whole genome shotgun (WGS) entry which is preliminary data.</text>
</comment>
<sequence length="85" mass="8613">MLLAACAHAPAPEPIVQYRDAAIAVAVGCVVDRPPAPAPLAARISPAEWAARAPGAKAQAVRAQAGIRLNFEDRLAASTSGCGAR</sequence>